<keyword evidence="1" id="KW-1133">Transmembrane helix</keyword>
<organism evidence="3 4">
    <name type="scientific">Providencia stuartii</name>
    <dbReference type="NCBI Taxonomy" id="588"/>
    <lineage>
        <taxon>Bacteria</taxon>
        <taxon>Pseudomonadati</taxon>
        <taxon>Pseudomonadota</taxon>
        <taxon>Gammaproteobacteria</taxon>
        <taxon>Enterobacterales</taxon>
        <taxon>Morganellaceae</taxon>
        <taxon>Providencia</taxon>
    </lineage>
</organism>
<reference evidence="3 4" key="1">
    <citation type="submission" date="2016-03" db="EMBL/GenBank/DDBJ databases">
        <title>Genome sequence of Providencia stuartii strain, isolated from the salivary glands of larval Lucilia sericata.</title>
        <authorList>
            <person name="Yuan Y."/>
            <person name="Zhang Y."/>
            <person name="Fu S."/>
            <person name="Crippen T.L."/>
            <person name="Visi D."/>
            <person name="Benbow M.E."/>
            <person name="Allen M."/>
            <person name="Tomberlin J.K."/>
            <person name="Sze S.-H."/>
            <person name="Tarone A.M."/>
        </authorList>
    </citation>
    <scope>NUCLEOTIDE SEQUENCE [LARGE SCALE GENOMIC DNA]</scope>
    <source>
        <strain evidence="3 4">Crippen</strain>
    </source>
</reference>
<evidence type="ECO:0000256" key="1">
    <source>
        <dbReference type="SAM" id="Phobius"/>
    </source>
</evidence>
<dbReference type="AlphaFoldDB" id="A0A1S1HVV7"/>
<keyword evidence="4" id="KW-1185">Reference proteome</keyword>
<dbReference type="EMBL" id="LVIE01000035">
    <property type="protein sequence ID" value="OHT25443.1"/>
    <property type="molecule type" value="Genomic_DNA"/>
</dbReference>
<dbReference type="Proteomes" id="UP000179588">
    <property type="component" value="Unassembled WGS sequence"/>
</dbReference>
<dbReference type="RefSeq" id="WP_070925519.1">
    <property type="nucleotide sequence ID" value="NZ_CANMXG010000031.1"/>
</dbReference>
<dbReference type="GeneID" id="92279507"/>
<evidence type="ECO:0000313" key="3">
    <source>
        <dbReference type="EMBL" id="OHT25443.1"/>
    </source>
</evidence>
<name>A0A1S1HVV7_PROST</name>
<protein>
    <submittedName>
        <fullName evidence="3">Uncharacterized protein</fullName>
    </submittedName>
</protein>
<proteinExistence type="predicted"/>
<sequence length="142" mass="15816">MKKYLLPISLAVNVILLASIIFLGVKLFNIKNKIDTTIEQVKSGQYSQLIKDNTGSLVPEGLKNFNKIEVSDNKCDYFDQKFAILINYLEENPTIPGSNAYVKQLNKLKITVEKSPSALKETACDKGISSINYIGEKLSTIN</sequence>
<dbReference type="EMBL" id="ABMABF030000002">
    <property type="protein sequence ID" value="EMJ5133036.1"/>
    <property type="molecule type" value="Genomic_DNA"/>
</dbReference>
<gene>
    <name evidence="3" type="ORF">A3Q29_14165</name>
    <name evidence="2" type="ORF">RG298_000710</name>
</gene>
<evidence type="ECO:0000313" key="4">
    <source>
        <dbReference type="Proteomes" id="UP000179588"/>
    </source>
</evidence>
<comment type="caution">
    <text evidence="3">The sequence shown here is derived from an EMBL/GenBank/DDBJ whole genome shotgun (WGS) entry which is preliminary data.</text>
</comment>
<reference evidence="2" key="2">
    <citation type="submission" date="2024-02" db="EMBL/GenBank/DDBJ databases">
        <authorList>
            <consortium name="Clinical and Environmental Microbiology Branch: Whole genome sequencing antimicrobial resistance pathogens in the healthcare setting"/>
        </authorList>
    </citation>
    <scope>NUCLEOTIDE SEQUENCE</scope>
    <source>
        <strain evidence="2">2021GO-0154</strain>
    </source>
</reference>
<evidence type="ECO:0000313" key="2">
    <source>
        <dbReference type="EMBL" id="EMJ5133036.1"/>
    </source>
</evidence>
<accession>A0A1S1HVV7</accession>
<keyword evidence="1" id="KW-0812">Transmembrane</keyword>
<keyword evidence="1" id="KW-0472">Membrane</keyword>
<feature type="transmembrane region" description="Helical" evidence="1">
    <location>
        <begin position="6"/>
        <end position="25"/>
    </location>
</feature>